<keyword evidence="7 12" id="KW-0472">Membrane</keyword>
<feature type="domain" description="G-protein coupled receptors family 1 profile" evidence="13">
    <location>
        <begin position="1"/>
        <end position="132"/>
    </location>
</feature>
<dbReference type="PANTHER" id="PTHR24246">
    <property type="entry name" value="OLFACTORY RECEPTOR AND ADENOSINE RECEPTOR"/>
    <property type="match status" value="1"/>
</dbReference>
<evidence type="ECO:0000256" key="5">
    <source>
        <dbReference type="ARBA" id="ARBA00022989"/>
    </source>
</evidence>
<comment type="similarity">
    <text evidence="2">Belongs to the G-protein coupled receptor 1 family.</text>
</comment>
<evidence type="ECO:0000256" key="4">
    <source>
        <dbReference type="ARBA" id="ARBA00022692"/>
    </source>
</evidence>
<feature type="region of interest" description="Disordered" evidence="11">
    <location>
        <begin position="254"/>
        <end position="276"/>
    </location>
</feature>
<sequence>MPPESKCLFTKVMDYNFLVFLYLATIVFPALLMGAFYAHIYSIVRKQLKQIVTVNGMGGGSMLRVLGAARKRDVKAIKNLSIIVLFFIICWFPLYTINFVQAFCLACEVPPLAMDSCIILSHLNSAGNPLLYAYHLTDFRSALRSLLFGTPPDQKQCQQSLTQTTPTPIVYKVPNTTPRMPHKIFDFDTTVAKNCSGNGAEMCISAVAAAAAVVASTERESDEALCRYTALLASTPRWGSLDSSTDWPNEHQRSYHYHAHSSPPSPTKPHVILDPT</sequence>
<evidence type="ECO:0000313" key="15">
    <source>
        <dbReference type="Proteomes" id="UP001461498"/>
    </source>
</evidence>
<dbReference type="GO" id="GO:0005886">
    <property type="term" value="C:plasma membrane"/>
    <property type="evidence" value="ECO:0007669"/>
    <property type="project" value="UniProtKB-SubCell"/>
</dbReference>
<evidence type="ECO:0000256" key="7">
    <source>
        <dbReference type="ARBA" id="ARBA00023136"/>
    </source>
</evidence>
<keyword evidence="4 12" id="KW-0812">Transmembrane</keyword>
<dbReference type="GO" id="GO:0004930">
    <property type="term" value="F:G protein-coupled receptor activity"/>
    <property type="evidence" value="ECO:0007669"/>
    <property type="project" value="UniProtKB-KW"/>
</dbReference>
<feature type="transmembrane region" description="Helical" evidence="12">
    <location>
        <begin position="80"/>
        <end position="100"/>
    </location>
</feature>
<dbReference type="SUPFAM" id="SSF81321">
    <property type="entry name" value="Family A G protein-coupled receptor-like"/>
    <property type="match status" value="1"/>
</dbReference>
<evidence type="ECO:0000256" key="8">
    <source>
        <dbReference type="ARBA" id="ARBA00023170"/>
    </source>
</evidence>
<name>A0AAW1CGF1_9HEMI</name>
<evidence type="ECO:0000313" key="14">
    <source>
        <dbReference type="EMBL" id="KAK9496985.1"/>
    </source>
</evidence>
<dbReference type="GO" id="GO:0007189">
    <property type="term" value="P:adenylate cyclase-activating G protein-coupled receptor signaling pathway"/>
    <property type="evidence" value="ECO:0007669"/>
    <property type="project" value="TreeGrafter"/>
</dbReference>
<evidence type="ECO:0000256" key="9">
    <source>
        <dbReference type="ARBA" id="ARBA00023180"/>
    </source>
</evidence>
<protein>
    <recommendedName>
        <fullName evidence="13">G-protein coupled receptors family 1 profile domain-containing protein</fullName>
    </recommendedName>
</protein>
<keyword evidence="15" id="KW-1185">Reference proteome</keyword>
<evidence type="ECO:0000256" key="11">
    <source>
        <dbReference type="SAM" id="MobiDB-lite"/>
    </source>
</evidence>
<keyword evidence="8" id="KW-0675">Receptor</keyword>
<evidence type="ECO:0000256" key="2">
    <source>
        <dbReference type="ARBA" id="ARBA00010663"/>
    </source>
</evidence>
<accession>A0AAW1CGF1</accession>
<dbReference type="InterPro" id="IPR000276">
    <property type="entry name" value="GPCR_Rhodpsn"/>
</dbReference>
<dbReference type="EMBL" id="JAPXFL010000022">
    <property type="protein sequence ID" value="KAK9496985.1"/>
    <property type="molecule type" value="Genomic_DNA"/>
</dbReference>
<dbReference type="AlphaFoldDB" id="A0AAW1CGF1"/>
<evidence type="ECO:0000256" key="12">
    <source>
        <dbReference type="SAM" id="Phobius"/>
    </source>
</evidence>
<dbReference type="InterPro" id="IPR017452">
    <property type="entry name" value="GPCR_Rhodpsn_7TM"/>
</dbReference>
<keyword evidence="6" id="KW-0297">G-protein coupled receptor</keyword>
<evidence type="ECO:0000259" key="13">
    <source>
        <dbReference type="PROSITE" id="PS50262"/>
    </source>
</evidence>
<evidence type="ECO:0000256" key="10">
    <source>
        <dbReference type="ARBA" id="ARBA00023224"/>
    </source>
</evidence>
<dbReference type="Pfam" id="PF00001">
    <property type="entry name" value="7tm_1"/>
    <property type="match status" value="1"/>
</dbReference>
<comment type="caution">
    <text evidence="14">The sequence shown here is derived from an EMBL/GenBank/DDBJ whole genome shotgun (WGS) entry which is preliminary data.</text>
</comment>
<keyword evidence="10" id="KW-0807">Transducer</keyword>
<comment type="subcellular location">
    <subcellularLocation>
        <location evidence="1">Cell membrane</location>
        <topology evidence="1">Multi-pass membrane protein</topology>
    </subcellularLocation>
</comment>
<evidence type="ECO:0000256" key="3">
    <source>
        <dbReference type="ARBA" id="ARBA00022475"/>
    </source>
</evidence>
<keyword evidence="3" id="KW-1003">Cell membrane</keyword>
<evidence type="ECO:0000256" key="1">
    <source>
        <dbReference type="ARBA" id="ARBA00004651"/>
    </source>
</evidence>
<dbReference type="Gene3D" id="1.20.1070.10">
    <property type="entry name" value="Rhodopsin 7-helix transmembrane proteins"/>
    <property type="match status" value="1"/>
</dbReference>
<evidence type="ECO:0000256" key="6">
    <source>
        <dbReference type="ARBA" id="ARBA00023040"/>
    </source>
</evidence>
<dbReference type="PANTHER" id="PTHR24246:SF27">
    <property type="entry name" value="ADENOSINE RECEPTOR, ISOFORM A"/>
    <property type="match status" value="1"/>
</dbReference>
<keyword evidence="5 12" id="KW-1133">Transmembrane helix</keyword>
<dbReference type="PROSITE" id="PS50262">
    <property type="entry name" value="G_PROTEIN_RECEP_F1_2"/>
    <property type="match status" value="1"/>
</dbReference>
<organism evidence="14 15">
    <name type="scientific">Rhynocoris fuscipes</name>
    <dbReference type="NCBI Taxonomy" id="488301"/>
    <lineage>
        <taxon>Eukaryota</taxon>
        <taxon>Metazoa</taxon>
        <taxon>Ecdysozoa</taxon>
        <taxon>Arthropoda</taxon>
        <taxon>Hexapoda</taxon>
        <taxon>Insecta</taxon>
        <taxon>Pterygota</taxon>
        <taxon>Neoptera</taxon>
        <taxon>Paraneoptera</taxon>
        <taxon>Hemiptera</taxon>
        <taxon>Heteroptera</taxon>
        <taxon>Panheteroptera</taxon>
        <taxon>Cimicomorpha</taxon>
        <taxon>Reduviidae</taxon>
        <taxon>Harpactorinae</taxon>
        <taxon>Harpactorini</taxon>
        <taxon>Rhynocoris</taxon>
    </lineage>
</organism>
<dbReference type="GO" id="GO:0001973">
    <property type="term" value="P:G protein-coupled adenosine receptor signaling pathway"/>
    <property type="evidence" value="ECO:0007669"/>
    <property type="project" value="TreeGrafter"/>
</dbReference>
<gene>
    <name evidence="14" type="ORF">O3M35_012785</name>
</gene>
<dbReference type="PRINTS" id="PR00237">
    <property type="entry name" value="GPCRRHODOPSN"/>
</dbReference>
<feature type="transmembrane region" description="Helical" evidence="12">
    <location>
        <begin position="20"/>
        <end position="40"/>
    </location>
</feature>
<reference evidence="14 15" key="1">
    <citation type="submission" date="2022-12" db="EMBL/GenBank/DDBJ databases">
        <title>Chromosome-level genome assembly of true bugs.</title>
        <authorList>
            <person name="Ma L."/>
            <person name="Li H."/>
        </authorList>
    </citation>
    <scope>NUCLEOTIDE SEQUENCE [LARGE SCALE GENOMIC DNA]</scope>
    <source>
        <strain evidence="14">Lab_2022b</strain>
    </source>
</reference>
<keyword evidence="9" id="KW-0325">Glycoprotein</keyword>
<proteinExistence type="inferred from homology"/>
<dbReference type="Proteomes" id="UP001461498">
    <property type="component" value="Unassembled WGS sequence"/>
</dbReference>